<dbReference type="EMBL" id="JAGRRH010000019">
    <property type="protein sequence ID" value="KAG7348833.1"/>
    <property type="molecule type" value="Genomic_DNA"/>
</dbReference>
<dbReference type="PROSITE" id="PS51845">
    <property type="entry name" value="PDEASE_I_2"/>
    <property type="match status" value="1"/>
</dbReference>
<feature type="transmembrane region" description="Helical" evidence="4">
    <location>
        <begin position="503"/>
        <end position="527"/>
    </location>
</feature>
<dbReference type="AlphaFoldDB" id="A0A9K3KS09"/>
<proteinExistence type="predicted"/>
<dbReference type="GO" id="GO:0004114">
    <property type="term" value="F:3',5'-cyclic-nucleotide phosphodiesterase activity"/>
    <property type="evidence" value="ECO:0007669"/>
    <property type="project" value="InterPro"/>
</dbReference>
<dbReference type="GO" id="GO:0005886">
    <property type="term" value="C:plasma membrane"/>
    <property type="evidence" value="ECO:0007669"/>
    <property type="project" value="TreeGrafter"/>
</dbReference>
<organism evidence="7 8">
    <name type="scientific">Nitzschia inconspicua</name>
    <dbReference type="NCBI Taxonomy" id="303405"/>
    <lineage>
        <taxon>Eukaryota</taxon>
        <taxon>Sar</taxon>
        <taxon>Stramenopiles</taxon>
        <taxon>Ochrophyta</taxon>
        <taxon>Bacillariophyta</taxon>
        <taxon>Bacillariophyceae</taxon>
        <taxon>Bacillariophycidae</taxon>
        <taxon>Bacillariales</taxon>
        <taxon>Bacillariaceae</taxon>
        <taxon>Nitzschia</taxon>
    </lineage>
</organism>
<keyword evidence="8" id="KW-1185">Reference proteome</keyword>
<evidence type="ECO:0000256" key="2">
    <source>
        <dbReference type="ARBA" id="ARBA00023239"/>
    </source>
</evidence>
<comment type="caution">
    <text evidence="7">The sequence shown here is derived from an EMBL/GenBank/DDBJ whole genome shotgun (WGS) entry which is preliminary data.</text>
</comment>
<dbReference type="GO" id="GO:0001653">
    <property type="term" value="F:peptide receptor activity"/>
    <property type="evidence" value="ECO:0007669"/>
    <property type="project" value="TreeGrafter"/>
</dbReference>
<dbReference type="Pfam" id="PF00211">
    <property type="entry name" value="Guanylate_cyc"/>
    <property type="match status" value="1"/>
</dbReference>
<feature type="domain" description="Guanylate cyclase" evidence="5">
    <location>
        <begin position="608"/>
        <end position="742"/>
    </location>
</feature>
<feature type="region of interest" description="Disordered" evidence="3">
    <location>
        <begin position="1"/>
        <end position="81"/>
    </location>
</feature>
<accession>A0A9K3KS09</accession>
<dbReference type="OrthoDB" id="432756at2759"/>
<gene>
    <name evidence="7" type="ORF">IV203_011430</name>
</gene>
<dbReference type="SMART" id="SM00044">
    <property type="entry name" value="CYCc"/>
    <property type="match status" value="1"/>
</dbReference>
<dbReference type="InterPro" id="IPR002073">
    <property type="entry name" value="PDEase_catalytic_dom"/>
</dbReference>
<feature type="region of interest" description="Disordered" evidence="3">
    <location>
        <begin position="796"/>
        <end position="821"/>
    </location>
</feature>
<keyword evidence="4" id="KW-0472">Membrane</keyword>
<evidence type="ECO:0000259" key="5">
    <source>
        <dbReference type="PROSITE" id="PS50125"/>
    </source>
</evidence>
<evidence type="ECO:0000313" key="7">
    <source>
        <dbReference type="EMBL" id="KAG7348833.1"/>
    </source>
</evidence>
<evidence type="ECO:0000256" key="3">
    <source>
        <dbReference type="SAM" id="MobiDB-lite"/>
    </source>
</evidence>
<evidence type="ECO:0000256" key="1">
    <source>
        <dbReference type="ARBA" id="ARBA00022741"/>
    </source>
</evidence>
<dbReference type="InterPro" id="IPR001054">
    <property type="entry name" value="A/G_cyclase"/>
</dbReference>
<keyword evidence="4" id="KW-1133">Transmembrane helix</keyword>
<keyword evidence="2" id="KW-0456">Lyase</keyword>
<name>A0A9K3KS09_9STRA</name>
<dbReference type="GO" id="GO:0035556">
    <property type="term" value="P:intracellular signal transduction"/>
    <property type="evidence" value="ECO:0007669"/>
    <property type="project" value="InterPro"/>
</dbReference>
<feature type="compositionally biased region" description="Polar residues" evidence="3">
    <location>
        <begin position="45"/>
        <end position="80"/>
    </location>
</feature>
<keyword evidence="4" id="KW-0812">Transmembrane</keyword>
<dbReference type="PANTHER" id="PTHR11920">
    <property type="entry name" value="GUANYLYL CYCLASE"/>
    <property type="match status" value="1"/>
</dbReference>
<dbReference type="GO" id="GO:0004383">
    <property type="term" value="F:guanylate cyclase activity"/>
    <property type="evidence" value="ECO:0007669"/>
    <property type="project" value="TreeGrafter"/>
</dbReference>
<dbReference type="PANTHER" id="PTHR11920:SF335">
    <property type="entry name" value="GUANYLATE CYCLASE"/>
    <property type="match status" value="1"/>
</dbReference>
<feature type="transmembrane region" description="Helical" evidence="4">
    <location>
        <begin position="94"/>
        <end position="114"/>
    </location>
</feature>
<evidence type="ECO:0000313" key="8">
    <source>
        <dbReference type="Proteomes" id="UP000693970"/>
    </source>
</evidence>
<dbReference type="Pfam" id="PF00233">
    <property type="entry name" value="PDEase_I"/>
    <property type="match status" value="1"/>
</dbReference>
<feature type="domain" description="PDEase" evidence="6">
    <location>
        <begin position="855"/>
        <end position="1067"/>
    </location>
</feature>
<dbReference type="PROSITE" id="PS50125">
    <property type="entry name" value="GUANYLATE_CYCLASE_2"/>
    <property type="match status" value="1"/>
</dbReference>
<dbReference type="Proteomes" id="UP000693970">
    <property type="component" value="Unassembled WGS sequence"/>
</dbReference>
<dbReference type="GO" id="GO:0007168">
    <property type="term" value="P:receptor guanylyl cyclase signaling pathway"/>
    <property type="evidence" value="ECO:0007669"/>
    <property type="project" value="TreeGrafter"/>
</dbReference>
<dbReference type="GO" id="GO:0000166">
    <property type="term" value="F:nucleotide binding"/>
    <property type="evidence" value="ECO:0007669"/>
    <property type="project" value="UniProtKB-KW"/>
</dbReference>
<reference evidence="7" key="1">
    <citation type="journal article" date="2021" name="Sci. Rep.">
        <title>Diploid genomic architecture of Nitzschia inconspicua, an elite biomass production diatom.</title>
        <authorList>
            <person name="Oliver A."/>
            <person name="Podell S."/>
            <person name="Pinowska A."/>
            <person name="Traller J.C."/>
            <person name="Smith S.R."/>
            <person name="McClure R."/>
            <person name="Beliaev A."/>
            <person name="Bohutskyi P."/>
            <person name="Hill E.A."/>
            <person name="Rabines A."/>
            <person name="Zheng H."/>
            <person name="Allen L.Z."/>
            <person name="Kuo A."/>
            <person name="Grigoriev I.V."/>
            <person name="Allen A.E."/>
            <person name="Hazlebeck D."/>
            <person name="Allen E.E."/>
        </authorList>
    </citation>
    <scope>NUCLEOTIDE SEQUENCE</scope>
    <source>
        <strain evidence="7">Hildebrandi</strain>
    </source>
</reference>
<protein>
    <submittedName>
        <fullName evidence="7">Family 3 adenylate cyclase</fullName>
    </submittedName>
</protein>
<reference evidence="7" key="2">
    <citation type="submission" date="2021-04" db="EMBL/GenBank/DDBJ databases">
        <authorList>
            <person name="Podell S."/>
        </authorList>
    </citation>
    <scope>NUCLEOTIDE SEQUENCE</scope>
    <source>
        <strain evidence="7">Hildebrandi</strain>
    </source>
</reference>
<dbReference type="CDD" id="cd07302">
    <property type="entry name" value="CHD"/>
    <property type="match status" value="1"/>
</dbReference>
<sequence>MIEPTTTTIVDMGNMVRSNHGRPSKDDHNSSTSSFQEGDGEDHSASSADGSHLTGSNSDTQSDGRSSYMNGSTGQGTHENIFTEDGKTLNRARCCFILTLLAAACAVGTVVGLISSKSQTENFEAQFEEVAIQVIDTSNANVQNVFHALEALSLTTTSFMKQSMEDGNNQYPDGFFTLPDAELQLGNARQASRATVVGYAPIVQNAVEYALWETYSQDNLGWVQESLGQYNATGTTSNEFFNPNIWYLEKFDANGNQIVINQQTALTCPSRSETDDGHDEYYAAVVQESIMVEDPINGPFVPIWVESPPPKTNEPSHLNFNLMADPIFQLAKQVIDETKTTTFQDICSTSSTWFDNTDFEGVNDLYSLVVTPVWNAHSDNANIVGYYFAAVEWSNFFENVLDLRNQDPILIVMESQCGDKAFSYLIEGANATLLSTNQDVHDHSKQYESMTYSAEFATFAYNNNDAIAMKDETGNVICSSTTFTITVYPTQTFEQNYTTKQPLYYTLVVLSIFLFTILAFCGFDWLVQRKQSIIMNTALRQNALVSSLFPKNIQKQLMEDMDAEAVKNKTGKAGLKSYLNNEATELEEEQLENGTKSKPIADLFPETTIMFADIAGFTAWSSTREPSAVFTLLEAIYAEFDSIAKRRGVFKVEVVGDCYVAVTGLPDPRPDHAVVMAKFANDCVNRMFRATRKLEVELGPDTAELGLRVGIHSGPVVAGVLRGDKSRFQLFGDTMNTASRMESNGIPGQIQISQDTADLLKAAGKEHWLKERDVKIAAKGKGELQTYFLHLNSSAHSSHASSTGTVTSAGDMSEDLDLPDPGEVLERRNRVAEWTVEVLAQQLKTIVVMRKTFEVTQDSAAKMRELEASSLSQMPESKTVIDEVAECIKLPDYSASNKQMSTFDISEITLDSELLEELRSYVQTIASLYNDNPFHSFDHANHVVMSVNKLLSRINAPDLDECTAQEIHDHTYGITSDPLTWFACVFSALIHDVDHSGVPNAQLVKEGAPVATLYNSKSVAEQNSFDIAWDLLMEPSYENLRSTIYVNETEFKRFRQLVVNSVMATDIVDKDLKALRNNRWDAAFDKTEKENELRGRTLKATIIIEHLIQASDVAHTMQHWHIYRRWNERFFKECYQAFLDGRADANPAKTWYKGELGFFDFYIIPLAKKLKECGVFGVSSDEYLSYALQNRKEWEERGEDMVKEMVRSLRREQLAQARKSRHANAETDL</sequence>
<evidence type="ECO:0000256" key="4">
    <source>
        <dbReference type="SAM" id="Phobius"/>
    </source>
</evidence>
<evidence type="ECO:0000259" key="6">
    <source>
        <dbReference type="PROSITE" id="PS51845"/>
    </source>
</evidence>
<feature type="compositionally biased region" description="Low complexity" evidence="3">
    <location>
        <begin position="796"/>
        <end position="810"/>
    </location>
</feature>
<dbReference type="GO" id="GO:0004016">
    <property type="term" value="F:adenylate cyclase activity"/>
    <property type="evidence" value="ECO:0007669"/>
    <property type="project" value="TreeGrafter"/>
</dbReference>
<dbReference type="InterPro" id="IPR050401">
    <property type="entry name" value="Cyclic_nucleotide_synthase"/>
</dbReference>
<keyword evidence="1" id="KW-0547">Nucleotide-binding</keyword>